<dbReference type="SUPFAM" id="SSF54403">
    <property type="entry name" value="Cystatin/monellin"/>
    <property type="match status" value="1"/>
</dbReference>
<sequence length="116" mass="13202">MMNLALLVGIAACVVFAPTGSEAGQDGWEDIRPTPALMNQLRKVIAYKNPYMIPVKIFRARIQVVAGINYDVTFLRITNRICHVSWWLKPSGRISDIVIYDCGHRFLQKDKLRKVV</sequence>
<keyword evidence="3" id="KW-1185">Reference proteome</keyword>
<gene>
    <name evidence="2" type="ORF">GE061_003232</name>
</gene>
<reference evidence="2" key="1">
    <citation type="journal article" date="2021" name="Mol. Ecol. Resour.">
        <title>Apolygus lucorum genome provides insights into omnivorousness and mesophyll feeding.</title>
        <authorList>
            <person name="Liu Y."/>
            <person name="Liu H."/>
            <person name="Wang H."/>
            <person name="Huang T."/>
            <person name="Liu B."/>
            <person name="Yang B."/>
            <person name="Yin L."/>
            <person name="Li B."/>
            <person name="Zhang Y."/>
            <person name="Zhang S."/>
            <person name="Jiang F."/>
            <person name="Zhang X."/>
            <person name="Ren Y."/>
            <person name="Wang B."/>
            <person name="Wang S."/>
            <person name="Lu Y."/>
            <person name="Wu K."/>
            <person name="Fan W."/>
            <person name="Wang G."/>
        </authorList>
    </citation>
    <scope>NUCLEOTIDE SEQUENCE</scope>
    <source>
        <strain evidence="2">12Hb</strain>
    </source>
</reference>
<dbReference type="EMBL" id="WIXP02000011">
    <property type="protein sequence ID" value="KAF6202827.1"/>
    <property type="molecule type" value="Genomic_DNA"/>
</dbReference>
<comment type="caution">
    <text evidence="2">The sequence shown here is derived from an EMBL/GenBank/DDBJ whole genome shotgun (WGS) entry which is preliminary data.</text>
</comment>
<dbReference type="InterPro" id="IPR046350">
    <property type="entry name" value="Cystatin_sf"/>
</dbReference>
<protein>
    <recommendedName>
        <fullName evidence="4">Cystatin domain-containing protein</fullName>
    </recommendedName>
</protein>
<evidence type="ECO:0000313" key="2">
    <source>
        <dbReference type="EMBL" id="KAF6202827.1"/>
    </source>
</evidence>
<feature type="signal peptide" evidence="1">
    <location>
        <begin position="1"/>
        <end position="23"/>
    </location>
</feature>
<accession>A0A8S9X1H1</accession>
<keyword evidence="1" id="KW-0732">Signal</keyword>
<name>A0A8S9X1H1_APOLU</name>
<dbReference type="AlphaFoldDB" id="A0A8S9X1H1"/>
<evidence type="ECO:0000256" key="1">
    <source>
        <dbReference type="SAM" id="SignalP"/>
    </source>
</evidence>
<dbReference type="GO" id="GO:0004869">
    <property type="term" value="F:cysteine-type endopeptidase inhibitor activity"/>
    <property type="evidence" value="ECO:0007669"/>
    <property type="project" value="InterPro"/>
</dbReference>
<dbReference type="CDD" id="cd00042">
    <property type="entry name" value="CY"/>
    <property type="match status" value="1"/>
</dbReference>
<feature type="chain" id="PRO_5035792746" description="Cystatin domain-containing protein" evidence="1">
    <location>
        <begin position="24"/>
        <end position="116"/>
    </location>
</feature>
<dbReference type="Proteomes" id="UP000466442">
    <property type="component" value="Unassembled WGS sequence"/>
</dbReference>
<proteinExistence type="predicted"/>
<evidence type="ECO:0008006" key="4">
    <source>
        <dbReference type="Google" id="ProtNLM"/>
    </source>
</evidence>
<organism evidence="2 3">
    <name type="scientific">Apolygus lucorum</name>
    <name type="common">Small green plant bug</name>
    <name type="synonym">Lygocoris lucorum</name>
    <dbReference type="NCBI Taxonomy" id="248454"/>
    <lineage>
        <taxon>Eukaryota</taxon>
        <taxon>Metazoa</taxon>
        <taxon>Ecdysozoa</taxon>
        <taxon>Arthropoda</taxon>
        <taxon>Hexapoda</taxon>
        <taxon>Insecta</taxon>
        <taxon>Pterygota</taxon>
        <taxon>Neoptera</taxon>
        <taxon>Paraneoptera</taxon>
        <taxon>Hemiptera</taxon>
        <taxon>Heteroptera</taxon>
        <taxon>Panheteroptera</taxon>
        <taxon>Cimicomorpha</taxon>
        <taxon>Miridae</taxon>
        <taxon>Mirini</taxon>
        <taxon>Apolygus</taxon>
    </lineage>
</organism>
<evidence type="ECO:0000313" key="3">
    <source>
        <dbReference type="Proteomes" id="UP000466442"/>
    </source>
</evidence>
<dbReference type="InterPro" id="IPR000010">
    <property type="entry name" value="Cystatin_dom"/>
</dbReference>